<accession>A0A1N7DYF4</accession>
<dbReference type="CDD" id="cd00093">
    <property type="entry name" value="HTH_XRE"/>
    <property type="match status" value="1"/>
</dbReference>
<dbReference type="SUPFAM" id="SSF47413">
    <property type="entry name" value="lambda repressor-like DNA-binding domains"/>
    <property type="match status" value="1"/>
</dbReference>
<evidence type="ECO:0000259" key="1">
    <source>
        <dbReference type="PROSITE" id="PS50943"/>
    </source>
</evidence>
<dbReference type="STRING" id="1198245.SAMN05444858_11960"/>
<dbReference type="AlphaFoldDB" id="A0A1N7DYF4"/>
<dbReference type="Gene3D" id="1.10.260.40">
    <property type="entry name" value="lambda repressor-like DNA-binding domains"/>
    <property type="match status" value="1"/>
</dbReference>
<dbReference type="InterPro" id="IPR010982">
    <property type="entry name" value="Lambda_DNA-bd_dom_sf"/>
</dbReference>
<keyword evidence="3" id="KW-1185">Reference proteome</keyword>
<dbReference type="InterPro" id="IPR001387">
    <property type="entry name" value="Cro/C1-type_HTH"/>
</dbReference>
<dbReference type="RefSeq" id="WP_076473111.1">
    <property type="nucleotide sequence ID" value="NZ_FTNF01000019.1"/>
</dbReference>
<dbReference type="Pfam" id="PF13560">
    <property type="entry name" value="HTH_31"/>
    <property type="match status" value="1"/>
</dbReference>
<dbReference type="EMBL" id="FTNF01000019">
    <property type="protein sequence ID" value="SIR80880.1"/>
    <property type="molecule type" value="Genomic_DNA"/>
</dbReference>
<dbReference type="Proteomes" id="UP000186004">
    <property type="component" value="Unassembled WGS sequence"/>
</dbReference>
<evidence type="ECO:0000313" key="3">
    <source>
        <dbReference type="Proteomes" id="UP000186004"/>
    </source>
</evidence>
<organism evidence="2 3">
    <name type="scientific">Micromonospora avicenniae</name>
    <dbReference type="NCBI Taxonomy" id="1198245"/>
    <lineage>
        <taxon>Bacteria</taxon>
        <taxon>Bacillati</taxon>
        <taxon>Actinomycetota</taxon>
        <taxon>Actinomycetes</taxon>
        <taxon>Micromonosporales</taxon>
        <taxon>Micromonosporaceae</taxon>
        <taxon>Micromonospora</taxon>
    </lineage>
</organism>
<dbReference type="OrthoDB" id="3213425at2"/>
<name>A0A1N7DYF4_9ACTN</name>
<evidence type="ECO:0000313" key="2">
    <source>
        <dbReference type="EMBL" id="SIR80880.1"/>
    </source>
</evidence>
<dbReference type="PROSITE" id="PS50943">
    <property type="entry name" value="HTH_CROC1"/>
    <property type="match status" value="1"/>
</dbReference>
<gene>
    <name evidence="2" type="ORF">SAMN05444858_11960</name>
</gene>
<reference evidence="2 3" key="1">
    <citation type="submission" date="2017-01" db="EMBL/GenBank/DDBJ databases">
        <authorList>
            <person name="Mah S.A."/>
            <person name="Swanson W.J."/>
            <person name="Moy G.W."/>
            <person name="Vacquier V.D."/>
        </authorList>
    </citation>
    <scope>NUCLEOTIDE SEQUENCE [LARGE SCALE GENOMIC DNA]</scope>
    <source>
        <strain evidence="2 3">DSM 45758</strain>
    </source>
</reference>
<feature type="domain" description="HTH cro/C1-type" evidence="1">
    <location>
        <begin position="17"/>
        <end position="70"/>
    </location>
</feature>
<dbReference type="GO" id="GO:0003677">
    <property type="term" value="F:DNA binding"/>
    <property type="evidence" value="ECO:0007669"/>
    <property type="project" value="InterPro"/>
</dbReference>
<sequence>MPPRATTIVDPRFATELRRLREAHGLSLRQLAAAVNHGKSLLHQLESGQTKPTVDVATRLDEALGARGALAALVVDAPIGGDRLAYVTAHPRRVDRAAIEALAGLLAGYRRLEDALGSGPIMGPVGAHLDNVTGLLTDAPSGVRPRVVDVAAQWAQFAGWLSIARGAERAATMWNARALQWATEAGNTDLVATVLSFQGHQAELRNDLPAMIYLSRESRRNPSVNSALRAYCAGQEARGLAMSGAASADVLARLSEASDLSAQAAEEPLSPWGYWYTPSFFAVQQGSVWRYLGAADSRANDRAIELLTVGVAGVSEEASGAEWHGRNLVHLAVAETQAGDAAAARETLAKADAIAVATASRELAGHVAGAAHRLGLSAMP</sequence>
<protein>
    <submittedName>
        <fullName evidence="2">Helix-turn-helix domain-containing protein</fullName>
    </submittedName>
</protein>
<dbReference type="SMART" id="SM00530">
    <property type="entry name" value="HTH_XRE"/>
    <property type="match status" value="1"/>
</dbReference>
<proteinExistence type="predicted"/>